<dbReference type="InterPro" id="IPR036291">
    <property type="entry name" value="NAD(P)-bd_dom_sf"/>
</dbReference>
<dbReference type="PANTHER" id="PTHR43245:SF58">
    <property type="entry name" value="BLL5923 PROTEIN"/>
    <property type="match status" value="1"/>
</dbReference>
<dbReference type="EMBL" id="UINC01194590">
    <property type="protein sequence ID" value="SVE10748.1"/>
    <property type="molecule type" value="Genomic_DNA"/>
</dbReference>
<feature type="non-terminal residue" evidence="2">
    <location>
        <position position="94"/>
    </location>
</feature>
<evidence type="ECO:0000313" key="2">
    <source>
        <dbReference type="EMBL" id="SVE10748.1"/>
    </source>
</evidence>
<dbReference type="Pfam" id="PF01370">
    <property type="entry name" value="Epimerase"/>
    <property type="match status" value="1"/>
</dbReference>
<feature type="domain" description="NAD-dependent epimerase/dehydratase" evidence="1">
    <location>
        <begin position="3"/>
        <end position="93"/>
    </location>
</feature>
<dbReference type="Gene3D" id="3.40.50.720">
    <property type="entry name" value="NAD(P)-binding Rossmann-like Domain"/>
    <property type="match status" value="1"/>
</dbReference>
<gene>
    <name evidence="2" type="ORF">METZ01_LOCUS463602</name>
</gene>
<dbReference type="SUPFAM" id="SSF51735">
    <property type="entry name" value="NAD(P)-binding Rossmann-fold domains"/>
    <property type="match status" value="1"/>
</dbReference>
<evidence type="ECO:0000259" key="1">
    <source>
        <dbReference type="Pfam" id="PF01370"/>
    </source>
</evidence>
<dbReference type="InterPro" id="IPR001509">
    <property type="entry name" value="Epimerase_deHydtase"/>
</dbReference>
<dbReference type="PANTHER" id="PTHR43245">
    <property type="entry name" value="BIFUNCTIONAL POLYMYXIN RESISTANCE PROTEIN ARNA"/>
    <property type="match status" value="1"/>
</dbReference>
<sequence>MSILITGATGFIGGRLYKALSNNGKEVKVISRNSNNNFSQLFVCDISKEKLPSNILNGVTTVFHLAGYAHDLSDPKGKEDLYKRVNVEATRNLA</sequence>
<accession>A0A383AUC0</accession>
<dbReference type="InterPro" id="IPR050177">
    <property type="entry name" value="Lipid_A_modif_metabolic_enz"/>
</dbReference>
<reference evidence="2" key="1">
    <citation type="submission" date="2018-05" db="EMBL/GenBank/DDBJ databases">
        <authorList>
            <person name="Lanie J.A."/>
            <person name="Ng W.-L."/>
            <person name="Kazmierczak K.M."/>
            <person name="Andrzejewski T.M."/>
            <person name="Davidsen T.M."/>
            <person name="Wayne K.J."/>
            <person name="Tettelin H."/>
            <person name="Glass J.I."/>
            <person name="Rusch D."/>
            <person name="Podicherti R."/>
            <person name="Tsui H.-C.T."/>
            <person name="Winkler M.E."/>
        </authorList>
    </citation>
    <scope>NUCLEOTIDE SEQUENCE</scope>
</reference>
<name>A0A383AUC0_9ZZZZ</name>
<organism evidence="2">
    <name type="scientific">marine metagenome</name>
    <dbReference type="NCBI Taxonomy" id="408172"/>
    <lineage>
        <taxon>unclassified sequences</taxon>
        <taxon>metagenomes</taxon>
        <taxon>ecological metagenomes</taxon>
    </lineage>
</organism>
<protein>
    <recommendedName>
        <fullName evidence="1">NAD-dependent epimerase/dehydratase domain-containing protein</fullName>
    </recommendedName>
</protein>
<proteinExistence type="predicted"/>
<dbReference type="AlphaFoldDB" id="A0A383AUC0"/>